<feature type="compositionally biased region" description="Basic and acidic residues" evidence="1">
    <location>
        <begin position="170"/>
        <end position="185"/>
    </location>
</feature>
<feature type="region of interest" description="Disordered" evidence="1">
    <location>
        <begin position="77"/>
        <end position="138"/>
    </location>
</feature>
<feature type="compositionally biased region" description="Polar residues" evidence="1">
    <location>
        <begin position="86"/>
        <end position="99"/>
    </location>
</feature>
<evidence type="ECO:0000256" key="1">
    <source>
        <dbReference type="SAM" id="MobiDB-lite"/>
    </source>
</evidence>
<dbReference type="AlphaFoldDB" id="A0A642V6L2"/>
<dbReference type="EMBL" id="SWFS01000200">
    <property type="protein sequence ID" value="KAA8914466.1"/>
    <property type="molecule type" value="Genomic_DNA"/>
</dbReference>
<name>A0A642V6L2_9ASCO</name>
<accession>A0A642V6L2</accession>
<sequence>MTDKLNPFTEDTRCLSRTNSEISSWSSTVTHASFTQSSDKLIKHSTEPIYPEPPQQGGRVRRLLKKACSFGGLRRRKVRFQKQPKKSNTSEESSLNASPEKSDCEHEESVPEEPSNPFEDDCELLETQPKPKSGPIKKLCTKWSNYRNKRERKKCEKYIAKQEKQIEKLEKTRSRIKQMDAEEGKTFTQLKNNHRDQK</sequence>
<dbReference type="Proteomes" id="UP000761534">
    <property type="component" value="Unassembled WGS sequence"/>
</dbReference>
<feature type="compositionally biased region" description="Polar residues" evidence="1">
    <location>
        <begin position="15"/>
        <end position="39"/>
    </location>
</feature>
<feature type="compositionally biased region" description="Basic and acidic residues" evidence="1">
    <location>
        <begin position="100"/>
        <end position="109"/>
    </location>
</feature>
<evidence type="ECO:0000313" key="3">
    <source>
        <dbReference type="Proteomes" id="UP000761534"/>
    </source>
</evidence>
<comment type="caution">
    <text evidence="2">The sequence shown here is derived from an EMBL/GenBank/DDBJ whole genome shotgun (WGS) entry which is preliminary data.</text>
</comment>
<reference evidence="2" key="1">
    <citation type="journal article" date="2019" name="G3 (Bethesda)">
        <title>Genome Assemblies of Two Rare Opportunistic Yeast Pathogens: Diutina rugosa (syn. Candida rugosa) and Trichomonascus ciferrii (syn. Candida ciferrii).</title>
        <authorList>
            <person name="Mixao V."/>
            <person name="Saus E."/>
            <person name="Hansen A.P."/>
            <person name="Lass-Florl C."/>
            <person name="Gabaldon T."/>
        </authorList>
    </citation>
    <scope>NUCLEOTIDE SEQUENCE</scope>
    <source>
        <strain evidence="2">CBS 4856</strain>
    </source>
</reference>
<dbReference type="VEuPathDB" id="FungiDB:TRICI_002909"/>
<gene>
    <name evidence="2" type="ORF">TRICI_002909</name>
</gene>
<evidence type="ECO:0000313" key="2">
    <source>
        <dbReference type="EMBL" id="KAA8914466.1"/>
    </source>
</evidence>
<keyword evidence="3" id="KW-1185">Reference proteome</keyword>
<proteinExistence type="predicted"/>
<feature type="region of interest" description="Disordered" evidence="1">
    <location>
        <begin position="170"/>
        <end position="198"/>
    </location>
</feature>
<organism evidence="2 3">
    <name type="scientific">Trichomonascus ciferrii</name>
    <dbReference type="NCBI Taxonomy" id="44093"/>
    <lineage>
        <taxon>Eukaryota</taxon>
        <taxon>Fungi</taxon>
        <taxon>Dikarya</taxon>
        <taxon>Ascomycota</taxon>
        <taxon>Saccharomycotina</taxon>
        <taxon>Dipodascomycetes</taxon>
        <taxon>Dipodascales</taxon>
        <taxon>Trichomonascaceae</taxon>
        <taxon>Trichomonascus</taxon>
        <taxon>Trichomonascus ciferrii complex</taxon>
    </lineage>
</organism>
<feature type="region of interest" description="Disordered" evidence="1">
    <location>
        <begin position="1"/>
        <end position="59"/>
    </location>
</feature>
<protein>
    <submittedName>
        <fullName evidence="2">Uncharacterized protein</fullName>
    </submittedName>
</protein>